<reference evidence="1" key="1">
    <citation type="journal article" name="BMC Genomics">
        <title>Long-read sequencing and de novo genome assembly of marine medaka (Oryzias melastigma).</title>
        <authorList>
            <person name="Liang P."/>
            <person name="Saqib H.S.A."/>
            <person name="Ni X."/>
            <person name="Shen Y."/>
        </authorList>
    </citation>
    <scope>NUCLEOTIDE SEQUENCE</scope>
    <source>
        <strain evidence="1">Bigg-433</strain>
    </source>
</reference>
<accession>A0A834CI34</accession>
<name>A0A834CI34_ORYME</name>
<proteinExistence type="predicted"/>
<organism evidence="1 2">
    <name type="scientific">Oryzias melastigma</name>
    <name type="common">Marine medaka</name>
    <dbReference type="NCBI Taxonomy" id="30732"/>
    <lineage>
        <taxon>Eukaryota</taxon>
        <taxon>Metazoa</taxon>
        <taxon>Chordata</taxon>
        <taxon>Craniata</taxon>
        <taxon>Vertebrata</taxon>
        <taxon>Euteleostomi</taxon>
        <taxon>Actinopterygii</taxon>
        <taxon>Neopterygii</taxon>
        <taxon>Teleostei</taxon>
        <taxon>Neoteleostei</taxon>
        <taxon>Acanthomorphata</taxon>
        <taxon>Ovalentaria</taxon>
        <taxon>Atherinomorphae</taxon>
        <taxon>Beloniformes</taxon>
        <taxon>Adrianichthyidae</taxon>
        <taxon>Oryziinae</taxon>
        <taxon>Oryzias</taxon>
    </lineage>
</organism>
<dbReference type="EMBL" id="WKFB01000285">
    <property type="protein sequence ID" value="KAF6728304.1"/>
    <property type="molecule type" value="Genomic_DNA"/>
</dbReference>
<evidence type="ECO:0000313" key="2">
    <source>
        <dbReference type="Proteomes" id="UP000646548"/>
    </source>
</evidence>
<gene>
    <name evidence="1" type="ORF">FQA47_014337</name>
</gene>
<comment type="caution">
    <text evidence="1">The sequence shown here is derived from an EMBL/GenBank/DDBJ whole genome shotgun (WGS) entry which is preliminary data.</text>
</comment>
<dbReference type="AlphaFoldDB" id="A0A834CI34"/>
<dbReference type="Proteomes" id="UP000646548">
    <property type="component" value="Unassembled WGS sequence"/>
</dbReference>
<evidence type="ECO:0000313" key="1">
    <source>
        <dbReference type="EMBL" id="KAF6728304.1"/>
    </source>
</evidence>
<sequence>MKSRLWAVRKRARFLPELWVASPLRSPPERLSVMLLHQSEAAAGGPQSCSCSLPVSPSLYSASSLIHCSVMELSAFLQTVTQRRSLFAGGAVTELVPSPVTHRRPRLAFAVPVAVRGHQGPGPSVRFFSLLAAGPPLASLPRLRGPPELGWRCRVLKAARTAAAVAETGSRLWLSGREPPPPGDSSTYGGFHYVPLMGLLSFSFYYELPSPFLLENKTLDKQLMSQKGSLSPIFYHLPVSHRRGVVNLGVGGGGCCLCLLPISHLQAAVLENI</sequence>
<protein>
    <submittedName>
        <fullName evidence="1">Uncharacterized protein</fullName>
    </submittedName>
</protein>